<dbReference type="AlphaFoldDB" id="A0A8T0GDU6"/>
<reference evidence="2 3" key="1">
    <citation type="submission" date="2020-06" db="EMBL/GenBank/DDBJ databases">
        <title>WGS assembly of Ceratodon purpureus strain R40.</title>
        <authorList>
            <person name="Carey S.B."/>
            <person name="Jenkins J."/>
            <person name="Shu S."/>
            <person name="Lovell J.T."/>
            <person name="Sreedasyam A."/>
            <person name="Maumus F."/>
            <person name="Tiley G.P."/>
            <person name="Fernandez-Pozo N."/>
            <person name="Barry K."/>
            <person name="Chen C."/>
            <person name="Wang M."/>
            <person name="Lipzen A."/>
            <person name="Daum C."/>
            <person name="Saski C.A."/>
            <person name="Payton A.C."/>
            <person name="Mcbreen J.C."/>
            <person name="Conrad R.E."/>
            <person name="Kollar L.M."/>
            <person name="Olsson S."/>
            <person name="Huttunen S."/>
            <person name="Landis J.B."/>
            <person name="Wickett N.J."/>
            <person name="Johnson M.G."/>
            <person name="Rensing S.A."/>
            <person name="Grimwood J."/>
            <person name="Schmutz J."/>
            <person name="Mcdaniel S.F."/>
        </authorList>
    </citation>
    <scope>NUCLEOTIDE SEQUENCE [LARGE SCALE GENOMIC DNA]</scope>
    <source>
        <strain evidence="2 3">R40</strain>
    </source>
</reference>
<evidence type="ECO:0000256" key="1">
    <source>
        <dbReference type="SAM" id="MobiDB-lite"/>
    </source>
</evidence>
<name>A0A8T0GDU6_CERPU</name>
<dbReference type="InterPro" id="IPR014946">
    <property type="entry name" value="CRR6"/>
</dbReference>
<feature type="compositionally biased region" description="Polar residues" evidence="1">
    <location>
        <begin position="30"/>
        <end position="39"/>
    </location>
</feature>
<sequence>MATALPSPLTLPSRFSLPSSPRTRSISTSAKPFSSPTWVSPSCKCCTARSRWQWQSPSSSPGAAGFSVEEFEYEEEEEVGEGVVPAPPPTSGRIDIVVTKEQILQLDLSPAHEVFRKYVHQIGDNTTDPGEDLQELFDRTVGFVLKYEIDDPLDPRELSELPDIRLWFVRLDAAYPWLPIVVDWRAGELSRYAAMLVPHQMSKKLGLVYNPEALELWAMNKLFIIHEWLKARKVAKPNVKLNNMLRMIGFSISDQLYDLIEKYPHP</sequence>
<dbReference type="NCBIfam" id="NF038024">
    <property type="entry name" value="CRR6_slr1097"/>
    <property type="match status" value="1"/>
</dbReference>
<evidence type="ECO:0000313" key="2">
    <source>
        <dbReference type="EMBL" id="KAG0556514.1"/>
    </source>
</evidence>
<dbReference type="Pfam" id="PF08847">
    <property type="entry name" value="Crr6"/>
    <property type="match status" value="1"/>
</dbReference>
<dbReference type="PANTHER" id="PTHR35724:SF1">
    <property type="entry name" value="PROTEIN CHLORORESPIRATORY REDUCTION 6, CHLOROPLASTIC"/>
    <property type="match status" value="1"/>
</dbReference>
<accession>A0A8T0GDU6</accession>
<organism evidence="2 3">
    <name type="scientific">Ceratodon purpureus</name>
    <name type="common">Fire moss</name>
    <name type="synonym">Dicranum purpureum</name>
    <dbReference type="NCBI Taxonomy" id="3225"/>
    <lineage>
        <taxon>Eukaryota</taxon>
        <taxon>Viridiplantae</taxon>
        <taxon>Streptophyta</taxon>
        <taxon>Embryophyta</taxon>
        <taxon>Bryophyta</taxon>
        <taxon>Bryophytina</taxon>
        <taxon>Bryopsida</taxon>
        <taxon>Dicranidae</taxon>
        <taxon>Pseudoditrichales</taxon>
        <taxon>Ditrichaceae</taxon>
        <taxon>Ceratodon</taxon>
    </lineage>
</organism>
<comment type="caution">
    <text evidence="2">The sequence shown here is derived from an EMBL/GenBank/DDBJ whole genome shotgun (WGS) entry which is preliminary data.</text>
</comment>
<dbReference type="Proteomes" id="UP000822688">
    <property type="component" value="Chromosome 11"/>
</dbReference>
<dbReference type="GO" id="GO:0010275">
    <property type="term" value="P:NAD(P)H dehydrogenase complex assembly"/>
    <property type="evidence" value="ECO:0007669"/>
    <property type="project" value="TreeGrafter"/>
</dbReference>
<proteinExistence type="predicted"/>
<protein>
    <recommendedName>
        <fullName evidence="4">Chlororespiratory reduction 6</fullName>
    </recommendedName>
</protein>
<feature type="region of interest" description="Disordered" evidence="1">
    <location>
        <begin position="1"/>
        <end position="39"/>
    </location>
</feature>
<dbReference type="PANTHER" id="PTHR35724">
    <property type="entry name" value="PROTEIN CHLORORESPIRATORY REDUCTION 6, CHLOROPLASTIC"/>
    <property type="match status" value="1"/>
</dbReference>
<evidence type="ECO:0000313" key="3">
    <source>
        <dbReference type="Proteomes" id="UP000822688"/>
    </source>
</evidence>
<dbReference type="EMBL" id="CM026432">
    <property type="protein sequence ID" value="KAG0556514.1"/>
    <property type="molecule type" value="Genomic_DNA"/>
</dbReference>
<feature type="compositionally biased region" description="Low complexity" evidence="1">
    <location>
        <begin position="1"/>
        <end position="29"/>
    </location>
</feature>
<keyword evidence="3" id="KW-1185">Reference proteome</keyword>
<gene>
    <name evidence="2" type="ORF">KC19_11G059300</name>
</gene>
<evidence type="ECO:0008006" key="4">
    <source>
        <dbReference type="Google" id="ProtNLM"/>
    </source>
</evidence>
<dbReference type="GO" id="GO:0009507">
    <property type="term" value="C:chloroplast"/>
    <property type="evidence" value="ECO:0007669"/>
    <property type="project" value="TreeGrafter"/>
</dbReference>